<evidence type="ECO:0000313" key="1">
    <source>
        <dbReference type="EMBL" id="RIE03609.1"/>
    </source>
</evidence>
<name>A0A398CQR0_9BACL</name>
<evidence type="ECO:0000313" key="2">
    <source>
        <dbReference type="Proteomes" id="UP000266340"/>
    </source>
</evidence>
<reference evidence="1 2" key="1">
    <citation type="submission" date="2018-09" db="EMBL/GenBank/DDBJ databases">
        <title>Cohnella cavernae sp. nov., isolated from a karst cave.</title>
        <authorList>
            <person name="Zhu H."/>
        </authorList>
    </citation>
    <scope>NUCLEOTIDE SEQUENCE [LARGE SCALE GENOMIC DNA]</scope>
    <source>
        <strain evidence="1 2">K2E09-144</strain>
    </source>
</reference>
<dbReference type="RefSeq" id="WP_119149206.1">
    <property type="nucleotide sequence ID" value="NZ_QXJM01000035.1"/>
</dbReference>
<dbReference type="AlphaFoldDB" id="A0A398CQR0"/>
<gene>
    <name evidence="1" type="ORF">D3H35_10745</name>
</gene>
<sequence length="130" mass="14555">MGRFLLDRRSGRSVLQAAPVTTRANADFDKLPLNSVEVKIEYKQGAEHSIKEFDLRSPDDLGKFASFIANDSYKYKYSYQVNYKGEAQAYQSPEIESDEENLTINVGDIGILLVDVAPGDLNFNQVSEAQ</sequence>
<proteinExistence type="predicted"/>
<comment type="caution">
    <text evidence="1">The sequence shown here is derived from an EMBL/GenBank/DDBJ whole genome shotgun (WGS) entry which is preliminary data.</text>
</comment>
<accession>A0A398CQR0</accession>
<keyword evidence="2" id="KW-1185">Reference proteome</keyword>
<dbReference type="OrthoDB" id="1182264at2"/>
<dbReference type="EMBL" id="QXJM01000035">
    <property type="protein sequence ID" value="RIE03609.1"/>
    <property type="molecule type" value="Genomic_DNA"/>
</dbReference>
<dbReference type="Proteomes" id="UP000266340">
    <property type="component" value="Unassembled WGS sequence"/>
</dbReference>
<protein>
    <submittedName>
        <fullName evidence="1">Uncharacterized protein</fullName>
    </submittedName>
</protein>
<organism evidence="1 2">
    <name type="scientific">Cohnella faecalis</name>
    <dbReference type="NCBI Taxonomy" id="2315694"/>
    <lineage>
        <taxon>Bacteria</taxon>
        <taxon>Bacillati</taxon>
        <taxon>Bacillota</taxon>
        <taxon>Bacilli</taxon>
        <taxon>Bacillales</taxon>
        <taxon>Paenibacillaceae</taxon>
        <taxon>Cohnella</taxon>
    </lineage>
</organism>